<dbReference type="InterPro" id="IPR014284">
    <property type="entry name" value="RNA_pol_sigma-70_dom"/>
</dbReference>
<feature type="domain" description="RNA polymerase sigma-70 region 2" evidence="7">
    <location>
        <begin position="23"/>
        <end position="83"/>
    </location>
</feature>
<keyword evidence="3" id="KW-0731">Sigma factor</keyword>
<evidence type="ECO:0000256" key="4">
    <source>
        <dbReference type="ARBA" id="ARBA00023125"/>
    </source>
</evidence>
<evidence type="ECO:0000256" key="2">
    <source>
        <dbReference type="ARBA" id="ARBA00023015"/>
    </source>
</evidence>
<dbReference type="SUPFAM" id="SSF88659">
    <property type="entry name" value="Sigma3 and sigma4 domains of RNA polymerase sigma factors"/>
    <property type="match status" value="1"/>
</dbReference>
<keyword evidence="5" id="KW-0804">Transcription</keyword>
<dbReference type="SUPFAM" id="SSF88946">
    <property type="entry name" value="Sigma2 domain of RNA polymerase sigma factors"/>
    <property type="match status" value="1"/>
</dbReference>
<dbReference type="Gene3D" id="1.10.1740.10">
    <property type="match status" value="1"/>
</dbReference>
<accession>A0A7W7XA04</accession>
<sequence length="191" mass="21407">MSNADDSNSADDEFHAFMTVRWPSLMRTAYLLTGSHHDAEDLAQNALARAYSKWDRVRHSDDMAAYVRKIMINVHADGFRRRTVREWFTSRLPETAVADRTAQVEHRGALMDALARLPLRQRSAVVLRYFEDMAPAQIAAALGTRESTVRSQIARGLAVLRDDGVLAALAGRPREPRDHPSDAVALKGMPR</sequence>
<reference evidence="9 10" key="1">
    <citation type="submission" date="2020-08" db="EMBL/GenBank/DDBJ databases">
        <title>Genomic Encyclopedia of Type Strains, Phase III (KMG-III): the genomes of soil and plant-associated and newly described type strains.</title>
        <authorList>
            <person name="Whitman W."/>
        </authorList>
    </citation>
    <scope>NUCLEOTIDE SEQUENCE [LARGE SCALE GENOMIC DNA]</scope>
    <source>
        <strain evidence="9 10">SFB5A</strain>
    </source>
</reference>
<dbReference type="Gene3D" id="1.10.10.10">
    <property type="entry name" value="Winged helix-like DNA-binding domain superfamily/Winged helix DNA-binding domain"/>
    <property type="match status" value="1"/>
</dbReference>
<dbReference type="Pfam" id="PF08281">
    <property type="entry name" value="Sigma70_r4_2"/>
    <property type="match status" value="1"/>
</dbReference>
<dbReference type="NCBIfam" id="TIGR02983">
    <property type="entry name" value="SigE-fam_strep"/>
    <property type="match status" value="1"/>
</dbReference>
<dbReference type="EMBL" id="JACHJY010000001">
    <property type="protein sequence ID" value="MBB4979623.1"/>
    <property type="molecule type" value="Genomic_DNA"/>
</dbReference>
<comment type="similarity">
    <text evidence="1">Belongs to the sigma-70 factor family. ECF subfamily.</text>
</comment>
<dbReference type="InterPro" id="IPR014325">
    <property type="entry name" value="RNA_pol_sigma-E_actinobac"/>
</dbReference>
<name>A0A7W7XA04_9ACTN</name>
<feature type="compositionally biased region" description="Basic and acidic residues" evidence="6">
    <location>
        <begin position="172"/>
        <end position="181"/>
    </location>
</feature>
<dbReference type="InterPro" id="IPR013325">
    <property type="entry name" value="RNA_pol_sigma_r2"/>
</dbReference>
<dbReference type="AlphaFoldDB" id="A0A7W7XA04"/>
<dbReference type="InterPro" id="IPR013249">
    <property type="entry name" value="RNA_pol_sigma70_r4_t2"/>
</dbReference>
<dbReference type="InterPro" id="IPR036388">
    <property type="entry name" value="WH-like_DNA-bd_sf"/>
</dbReference>
<keyword evidence="10" id="KW-1185">Reference proteome</keyword>
<dbReference type="RefSeq" id="WP_246532290.1">
    <property type="nucleotide sequence ID" value="NZ_JACHJY010000001.1"/>
</dbReference>
<evidence type="ECO:0000313" key="9">
    <source>
        <dbReference type="EMBL" id="MBB4979623.1"/>
    </source>
</evidence>
<dbReference type="InterPro" id="IPR039425">
    <property type="entry name" value="RNA_pol_sigma-70-like"/>
</dbReference>
<organism evidence="9 10">
    <name type="scientific">Streptomyces nymphaeiformis</name>
    <dbReference type="NCBI Taxonomy" id="2663842"/>
    <lineage>
        <taxon>Bacteria</taxon>
        <taxon>Bacillati</taxon>
        <taxon>Actinomycetota</taxon>
        <taxon>Actinomycetes</taxon>
        <taxon>Kitasatosporales</taxon>
        <taxon>Streptomycetaceae</taxon>
        <taxon>Streptomyces</taxon>
    </lineage>
</organism>
<feature type="domain" description="RNA polymerase sigma factor 70 region 4 type 2" evidence="8">
    <location>
        <begin position="108"/>
        <end position="158"/>
    </location>
</feature>
<dbReference type="GO" id="GO:0003677">
    <property type="term" value="F:DNA binding"/>
    <property type="evidence" value="ECO:0007669"/>
    <property type="project" value="UniProtKB-KW"/>
</dbReference>
<dbReference type="CDD" id="cd06171">
    <property type="entry name" value="Sigma70_r4"/>
    <property type="match status" value="1"/>
</dbReference>
<dbReference type="PANTHER" id="PTHR43133">
    <property type="entry name" value="RNA POLYMERASE ECF-TYPE SIGMA FACTO"/>
    <property type="match status" value="1"/>
</dbReference>
<gene>
    <name evidence="9" type="ORF">GGE06_000511</name>
</gene>
<evidence type="ECO:0000259" key="8">
    <source>
        <dbReference type="Pfam" id="PF08281"/>
    </source>
</evidence>
<dbReference type="InterPro" id="IPR007627">
    <property type="entry name" value="RNA_pol_sigma70_r2"/>
</dbReference>
<evidence type="ECO:0000259" key="7">
    <source>
        <dbReference type="Pfam" id="PF04542"/>
    </source>
</evidence>
<feature type="region of interest" description="Disordered" evidence="6">
    <location>
        <begin position="172"/>
        <end position="191"/>
    </location>
</feature>
<comment type="caution">
    <text evidence="9">The sequence shown here is derived from an EMBL/GenBank/DDBJ whole genome shotgun (WGS) entry which is preliminary data.</text>
</comment>
<evidence type="ECO:0000313" key="10">
    <source>
        <dbReference type="Proteomes" id="UP000582643"/>
    </source>
</evidence>
<dbReference type="GO" id="GO:0016987">
    <property type="term" value="F:sigma factor activity"/>
    <property type="evidence" value="ECO:0007669"/>
    <property type="project" value="UniProtKB-KW"/>
</dbReference>
<evidence type="ECO:0000256" key="6">
    <source>
        <dbReference type="SAM" id="MobiDB-lite"/>
    </source>
</evidence>
<dbReference type="InterPro" id="IPR013324">
    <property type="entry name" value="RNA_pol_sigma_r3/r4-like"/>
</dbReference>
<evidence type="ECO:0000256" key="3">
    <source>
        <dbReference type="ARBA" id="ARBA00023082"/>
    </source>
</evidence>
<dbReference type="PANTHER" id="PTHR43133:SF50">
    <property type="entry name" value="ECF RNA POLYMERASE SIGMA FACTOR SIGM"/>
    <property type="match status" value="1"/>
</dbReference>
<dbReference type="Proteomes" id="UP000582643">
    <property type="component" value="Unassembled WGS sequence"/>
</dbReference>
<dbReference type="Pfam" id="PF04542">
    <property type="entry name" value="Sigma70_r2"/>
    <property type="match status" value="1"/>
</dbReference>
<evidence type="ECO:0000256" key="1">
    <source>
        <dbReference type="ARBA" id="ARBA00010641"/>
    </source>
</evidence>
<keyword evidence="2" id="KW-0805">Transcription regulation</keyword>
<proteinExistence type="inferred from homology"/>
<keyword evidence="4" id="KW-0238">DNA-binding</keyword>
<protein>
    <submittedName>
        <fullName evidence="9">RNA polymerase sigma-70 factor (Sigma-E family)</fullName>
    </submittedName>
</protein>
<dbReference type="NCBIfam" id="TIGR02937">
    <property type="entry name" value="sigma70-ECF"/>
    <property type="match status" value="1"/>
</dbReference>
<dbReference type="GO" id="GO:0006352">
    <property type="term" value="P:DNA-templated transcription initiation"/>
    <property type="evidence" value="ECO:0007669"/>
    <property type="project" value="InterPro"/>
</dbReference>
<evidence type="ECO:0000256" key="5">
    <source>
        <dbReference type="ARBA" id="ARBA00023163"/>
    </source>
</evidence>